<reference evidence="10 11" key="1">
    <citation type="journal article" date="2023" name="Hortic Res">
        <title>Pangenome of water caltrop reveals structural variations and asymmetric subgenome divergence after allopolyploidization.</title>
        <authorList>
            <person name="Zhang X."/>
            <person name="Chen Y."/>
            <person name="Wang L."/>
            <person name="Yuan Y."/>
            <person name="Fang M."/>
            <person name="Shi L."/>
            <person name="Lu R."/>
            <person name="Comes H.P."/>
            <person name="Ma Y."/>
            <person name="Chen Y."/>
            <person name="Huang G."/>
            <person name="Zhou Y."/>
            <person name="Zheng Z."/>
            <person name="Qiu Y."/>
        </authorList>
    </citation>
    <scope>NUCLEOTIDE SEQUENCE [LARGE SCALE GENOMIC DNA]</scope>
    <source>
        <tissue evidence="10">Roots</tissue>
    </source>
</reference>
<feature type="compositionally biased region" description="Low complexity" evidence="7">
    <location>
        <begin position="123"/>
        <end position="132"/>
    </location>
</feature>
<feature type="domain" description="HTH myb-type" evidence="9">
    <location>
        <begin position="9"/>
        <end position="61"/>
    </location>
</feature>
<evidence type="ECO:0000259" key="9">
    <source>
        <dbReference type="PROSITE" id="PS51294"/>
    </source>
</evidence>
<protein>
    <submittedName>
        <fullName evidence="10">Uncharacterized protein</fullName>
    </submittedName>
</protein>
<dbReference type="FunFam" id="1.10.10.60:FF:000185">
    <property type="entry name" value="MYB transcription factor"/>
    <property type="match status" value="1"/>
</dbReference>
<dbReference type="InterPro" id="IPR017930">
    <property type="entry name" value="Myb_dom"/>
</dbReference>
<dbReference type="FunFam" id="1.10.10.60:FF:000348">
    <property type="entry name" value="Transcription factor MYB26"/>
    <property type="match status" value="1"/>
</dbReference>
<keyword evidence="2" id="KW-0677">Repeat</keyword>
<keyword evidence="11" id="KW-1185">Reference proteome</keyword>
<dbReference type="InterPro" id="IPR009057">
    <property type="entry name" value="Homeodomain-like_sf"/>
</dbReference>
<accession>A0AAN7KLE2</accession>
<keyword evidence="6" id="KW-0539">Nucleus</keyword>
<dbReference type="PANTHER" id="PTHR47997:SF31">
    <property type="entry name" value="MYB TRANSCRIPTION FACTOR"/>
    <property type="match status" value="1"/>
</dbReference>
<keyword evidence="5" id="KW-0804">Transcription</keyword>
<dbReference type="EMBL" id="JAXIOK010000005">
    <property type="protein sequence ID" value="KAK4771418.1"/>
    <property type="molecule type" value="Genomic_DNA"/>
</dbReference>
<dbReference type="CDD" id="cd00167">
    <property type="entry name" value="SANT"/>
    <property type="match status" value="2"/>
</dbReference>
<dbReference type="PROSITE" id="PS50090">
    <property type="entry name" value="MYB_LIKE"/>
    <property type="match status" value="2"/>
</dbReference>
<evidence type="ECO:0000259" key="8">
    <source>
        <dbReference type="PROSITE" id="PS50090"/>
    </source>
</evidence>
<evidence type="ECO:0000256" key="3">
    <source>
        <dbReference type="ARBA" id="ARBA00023015"/>
    </source>
</evidence>
<sequence length="313" mass="34904">MGHHSCCNQQKVKRGLWSPEEDEKLIRYITIHGYGCWSEVPEKAGLQRCGKSCRLRWINYLRPDIRRGRFTPEEEKLIISLHGVVGNRWAHIATHLPGRTDNEIKNYWNSWIKKKIRKLASSAPPAATAPSTNEQPAEFSSPDMNLKSTTHGHHQESLLFSSSTACPLFMFETASFLEGYIASTGNYAENDPNNFCSGLWTDMSQYSGQSLTAQSRFTSGTVDVNYNLPPLIENVESSGVPAGVQSCGMDLQRQDLSEWVEVESQQCSNFLFWDNMEGQAVLGGEDAAAQASSNENEGADDYLSSFPSTFTVK</sequence>
<dbReference type="GO" id="GO:0005634">
    <property type="term" value="C:nucleus"/>
    <property type="evidence" value="ECO:0007669"/>
    <property type="project" value="UniProtKB-SubCell"/>
</dbReference>
<dbReference type="SMART" id="SM00717">
    <property type="entry name" value="SANT"/>
    <property type="match status" value="2"/>
</dbReference>
<dbReference type="InterPro" id="IPR001005">
    <property type="entry name" value="SANT/Myb"/>
</dbReference>
<proteinExistence type="predicted"/>
<dbReference type="Gene3D" id="1.10.10.60">
    <property type="entry name" value="Homeodomain-like"/>
    <property type="match status" value="2"/>
</dbReference>
<evidence type="ECO:0000256" key="1">
    <source>
        <dbReference type="ARBA" id="ARBA00004123"/>
    </source>
</evidence>
<gene>
    <name evidence="10" type="ORF">SAY87_031950</name>
</gene>
<evidence type="ECO:0000256" key="6">
    <source>
        <dbReference type="ARBA" id="ARBA00023242"/>
    </source>
</evidence>
<organism evidence="10 11">
    <name type="scientific">Trapa incisa</name>
    <dbReference type="NCBI Taxonomy" id="236973"/>
    <lineage>
        <taxon>Eukaryota</taxon>
        <taxon>Viridiplantae</taxon>
        <taxon>Streptophyta</taxon>
        <taxon>Embryophyta</taxon>
        <taxon>Tracheophyta</taxon>
        <taxon>Spermatophyta</taxon>
        <taxon>Magnoliopsida</taxon>
        <taxon>eudicotyledons</taxon>
        <taxon>Gunneridae</taxon>
        <taxon>Pentapetalae</taxon>
        <taxon>rosids</taxon>
        <taxon>malvids</taxon>
        <taxon>Myrtales</taxon>
        <taxon>Lythraceae</taxon>
        <taxon>Trapa</taxon>
    </lineage>
</organism>
<dbReference type="GO" id="GO:0003677">
    <property type="term" value="F:DNA binding"/>
    <property type="evidence" value="ECO:0007669"/>
    <property type="project" value="UniProtKB-KW"/>
</dbReference>
<evidence type="ECO:0000313" key="11">
    <source>
        <dbReference type="Proteomes" id="UP001345219"/>
    </source>
</evidence>
<dbReference type="PANTHER" id="PTHR47997">
    <property type="entry name" value="MYB DOMAIN PROTEIN 55"/>
    <property type="match status" value="1"/>
</dbReference>
<name>A0AAN7KLE2_9MYRT</name>
<evidence type="ECO:0000256" key="2">
    <source>
        <dbReference type="ARBA" id="ARBA00022737"/>
    </source>
</evidence>
<dbReference type="AlphaFoldDB" id="A0AAN7KLE2"/>
<feature type="domain" description="Myb-like" evidence="8">
    <location>
        <begin position="9"/>
        <end position="61"/>
    </location>
</feature>
<evidence type="ECO:0000256" key="5">
    <source>
        <dbReference type="ARBA" id="ARBA00023163"/>
    </source>
</evidence>
<feature type="region of interest" description="Disordered" evidence="7">
    <location>
        <begin position="123"/>
        <end position="150"/>
    </location>
</feature>
<evidence type="ECO:0000256" key="7">
    <source>
        <dbReference type="SAM" id="MobiDB-lite"/>
    </source>
</evidence>
<dbReference type="SUPFAM" id="SSF46689">
    <property type="entry name" value="Homeodomain-like"/>
    <property type="match status" value="1"/>
</dbReference>
<keyword evidence="3" id="KW-0805">Transcription regulation</keyword>
<evidence type="ECO:0000313" key="10">
    <source>
        <dbReference type="EMBL" id="KAK4771418.1"/>
    </source>
</evidence>
<comment type="subcellular location">
    <subcellularLocation>
        <location evidence="1">Nucleus</location>
    </subcellularLocation>
</comment>
<feature type="domain" description="Myb-like" evidence="8">
    <location>
        <begin position="62"/>
        <end position="112"/>
    </location>
</feature>
<dbReference type="Proteomes" id="UP001345219">
    <property type="component" value="Chromosome 24"/>
</dbReference>
<dbReference type="InterPro" id="IPR051953">
    <property type="entry name" value="Plant_SW-associated_TFs"/>
</dbReference>
<evidence type="ECO:0000256" key="4">
    <source>
        <dbReference type="ARBA" id="ARBA00023125"/>
    </source>
</evidence>
<keyword evidence="4" id="KW-0238">DNA-binding</keyword>
<dbReference type="Pfam" id="PF00249">
    <property type="entry name" value="Myb_DNA-binding"/>
    <property type="match status" value="2"/>
</dbReference>
<feature type="domain" description="HTH myb-type" evidence="9">
    <location>
        <begin position="62"/>
        <end position="116"/>
    </location>
</feature>
<dbReference type="PROSITE" id="PS51294">
    <property type="entry name" value="HTH_MYB"/>
    <property type="match status" value="2"/>
</dbReference>
<comment type="caution">
    <text evidence="10">The sequence shown here is derived from an EMBL/GenBank/DDBJ whole genome shotgun (WGS) entry which is preliminary data.</text>
</comment>